<protein>
    <recommendedName>
        <fullName evidence="1">VWFA domain-containing protein</fullName>
    </recommendedName>
</protein>
<dbReference type="EMBL" id="JAEAOA010001377">
    <property type="protein sequence ID" value="KAK3609772.1"/>
    <property type="molecule type" value="Genomic_DNA"/>
</dbReference>
<sequence length="147" mass="16559">MITFSNTSKVEFNLDTYNDQMSLQNAVLGVEYTGGFTNTWQALDTILDNIFIYRRPGIPFVAVVVTDGLSQEPKLTAKSAGFVHAKQIRTFAIGVGNQVDKDELVTIASRPESKYVFYVDDYALLTSIEDEIIRETCRDIRVFETSE</sequence>
<gene>
    <name evidence="2" type="ORF">CHS0354_022634</name>
</gene>
<reference evidence="2" key="1">
    <citation type="journal article" date="2021" name="Genome Biol. Evol.">
        <title>A High-Quality Reference Genome for a Parasitic Bivalve with Doubly Uniparental Inheritance (Bivalvia: Unionida).</title>
        <authorList>
            <person name="Smith C.H."/>
        </authorList>
    </citation>
    <scope>NUCLEOTIDE SEQUENCE</scope>
    <source>
        <strain evidence="2">CHS0354</strain>
    </source>
</reference>
<reference evidence="2" key="2">
    <citation type="journal article" date="2021" name="Genome Biol. Evol.">
        <title>Developing a high-quality reference genome for a parasitic bivalve with doubly uniparental inheritance (Bivalvia: Unionida).</title>
        <authorList>
            <person name="Smith C.H."/>
        </authorList>
    </citation>
    <scope>NUCLEOTIDE SEQUENCE</scope>
    <source>
        <strain evidence="2">CHS0354</strain>
        <tissue evidence="2">Mantle</tissue>
    </source>
</reference>
<dbReference type="PANTHER" id="PTHR24020">
    <property type="entry name" value="COLLAGEN ALPHA"/>
    <property type="match status" value="1"/>
</dbReference>
<dbReference type="SUPFAM" id="SSF53300">
    <property type="entry name" value="vWA-like"/>
    <property type="match status" value="1"/>
</dbReference>
<dbReference type="InterPro" id="IPR036465">
    <property type="entry name" value="vWFA_dom_sf"/>
</dbReference>
<comment type="caution">
    <text evidence="2">The sequence shown here is derived from an EMBL/GenBank/DDBJ whole genome shotgun (WGS) entry which is preliminary data.</text>
</comment>
<dbReference type="Gene3D" id="3.40.50.410">
    <property type="entry name" value="von Willebrand factor, type A domain"/>
    <property type="match status" value="1"/>
</dbReference>
<evidence type="ECO:0000313" key="3">
    <source>
        <dbReference type="Proteomes" id="UP001195483"/>
    </source>
</evidence>
<dbReference type="Pfam" id="PF00092">
    <property type="entry name" value="VWA"/>
    <property type="match status" value="1"/>
</dbReference>
<evidence type="ECO:0000259" key="1">
    <source>
        <dbReference type="PROSITE" id="PS50234"/>
    </source>
</evidence>
<reference evidence="2" key="3">
    <citation type="submission" date="2023-05" db="EMBL/GenBank/DDBJ databases">
        <authorList>
            <person name="Smith C.H."/>
        </authorList>
    </citation>
    <scope>NUCLEOTIDE SEQUENCE</scope>
    <source>
        <strain evidence="2">CHS0354</strain>
        <tissue evidence="2">Mantle</tissue>
    </source>
</reference>
<dbReference type="AlphaFoldDB" id="A0AAE0TG35"/>
<dbReference type="InterPro" id="IPR050525">
    <property type="entry name" value="ECM_Assembly_Org"/>
</dbReference>
<dbReference type="Proteomes" id="UP001195483">
    <property type="component" value="Unassembled WGS sequence"/>
</dbReference>
<name>A0AAE0TG35_9BIVA</name>
<dbReference type="SMART" id="SM00327">
    <property type="entry name" value="VWA"/>
    <property type="match status" value="1"/>
</dbReference>
<keyword evidence="3" id="KW-1185">Reference proteome</keyword>
<organism evidence="2 3">
    <name type="scientific">Potamilus streckersoni</name>
    <dbReference type="NCBI Taxonomy" id="2493646"/>
    <lineage>
        <taxon>Eukaryota</taxon>
        <taxon>Metazoa</taxon>
        <taxon>Spiralia</taxon>
        <taxon>Lophotrochozoa</taxon>
        <taxon>Mollusca</taxon>
        <taxon>Bivalvia</taxon>
        <taxon>Autobranchia</taxon>
        <taxon>Heteroconchia</taxon>
        <taxon>Palaeoheterodonta</taxon>
        <taxon>Unionida</taxon>
        <taxon>Unionoidea</taxon>
        <taxon>Unionidae</taxon>
        <taxon>Ambleminae</taxon>
        <taxon>Lampsilini</taxon>
        <taxon>Potamilus</taxon>
    </lineage>
</organism>
<feature type="domain" description="VWFA" evidence="1">
    <location>
        <begin position="1"/>
        <end position="132"/>
    </location>
</feature>
<evidence type="ECO:0000313" key="2">
    <source>
        <dbReference type="EMBL" id="KAK3609772.1"/>
    </source>
</evidence>
<accession>A0AAE0TG35</accession>
<dbReference type="PANTHER" id="PTHR24020:SF20">
    <property type="entry name" value="PH DOMAIN-CONTAINING PROTEIN"/>
    <property type="match status" value="1"/>
</dbReference>
<dbReference type="InterPro" id="IPR002035">
    <property type="entry name" value="VWF_A"/>
</dbReference>
<proteinExistence type="predicted"/>
<dbReference type="PROSITE" id="PS50234">
    <property type="entry name" value="VWFA"/>
    <property type="match status" value="1"/>
</dbReference>